<reference evidence="7" key="1">
    <citation type="submission" date="2023-08" db="EMBL/GenBank/DDBJ databases">
        <title>Complete genome sequence of Sinorhizobium chiapanecum ITTG S70 isolated from Acaciella angustissima nodules in Chiapas-Mexico.</title>
        <authorList>
            <person name="Rincon-Rosales R."/>
            <person name="Rogel M.A."/>
            <person name="Rincon-Medina C.I."/>
            <person name="Guerrero G."/>
            <person name="Manzano-Gomez L.A."/>
            <person name="Lopez-Lopez A."/>
            <person name="Rincon Molina F.A."/>
            <person name="Martinez-Romero E."/>
        </authorList>
    </citation>
    <scope>NUCLEOTIDE SEQUENCE</scope>
    <source>
        <strain evidence="7">ITTG S70</strain>
        <plasmid evidence="7">pSchITTGS70d</plasmid>
    </source>
</reference>
<name>A0ABZ2BLV0_9HYPH</name>
<evidence type="ECO:0000256" key="1">
    <source>
        <dbReference type="ARBA" id="ARBA00009402"/>
    </source>
</evidence>
<evidence type="ECO:0000259" key="5">
    <source>
        <dbReference type="Pfam" id="PF01526"/>
    </source>
</evidence>
<evidence type="ECO:0000256" key="2">
    <source>
        <dbReference type="ARBA" id="ARBA00022578"/>
    </source>
</evidence>
<evidence type="ECO:0000313" key="8">
    <source>
        <dbReference type="Proteomes" id="UP001432360"/>
    </source>
</evidence>
<comment type="similarity">
    <text evidence="1">Belongs to the transposase 7 family.</text>
</comment>
<feature type="domain" description="Tn3 transposase DDE" evidence="5">
    <location>
        <begin position="580"/>
        <end position="966"/>
    </location>
</feature>
<dbReference type="EMBL" id="CP133152">
    <property type="protein sequence ID" value="WVT08038.1"/>
    <property type="molecule type" value="Genomic_DNA"/>
</dbReference>
<dbReference type="InterPro" id="IPR025296">
    <property type="entry name" value="DUF4158"/>
</dbReference>
<proteinExistence type="inferred from homology"/>
<dbReference type="InterPro" id="IPR047653">
    <property type="entry name" value="Tn3-like_transpos"/>
</dbReference>
<keyword evidence="2" id="KW-0815">Transposition</keyword>
<evidence type="ECO:0000259" key="6">
    <source>
        <dbReference type="Pfam" id="PF13700"/>
    </source>
</evidence>
<evidence type="ECO:0000256" key="4">
    <source>
        <dbReference type="ARBA" id="ARBA00023172"/>
    </source>
</evidence>
<evidence type="ECO:0000313" key="7">
    <source>
        <dbReference type="EMBL" id="WVT08038.1"/>
    </source>
</evidence>
<dbReference type="NCBIfam" id="NF033527">
    <property type="entry name" value="transpos_Tn3"/>
    <property type="match status" value="1"/>
</dbReference>
<geneLocation type="plasmid" evidence="7 8">
    <name>pSchITTGS70d</name>
</geneLocation>
<keyword evidence="4" id="KW-0233">DNA recombination</keyword>
<evidence type="ECO:0000256" key="3">
    <source>
        <dbReference type="ARBA" id="ARBA00023125"/>
    </source>
</evidence>
<protein>
    <submittedName>
        <fullName evidence="7">Tn3 family transposase</fullName>
    </submittedName>
</protein>
<dbReference type="Pfam" id="PF01526">
    <property type="entry name" value="DDE_Tnp_Tn3"/>
    <property type="match status" value="1"/>
</dbReference>
<keyword evidence="7" id="KW-0614">Plasmid</keyword>
<dbReference type="Pfam" id="PF13700">
    <property type="entry name" value="DUF4158"/>
    <property type="match status" value="1"/>
</dbReference>
<keyword evidence="3" id="KW-0238">DNA-binding</keyword>
<gene>
    <name evidence="7" type="ORF">RB548_28185</name>
</gene>
<dbReference type="Proteomes" id="UP001432360">
    <property type="component" value="Plasmid pSchITTGS70d"/>
</dbReference>
<accession>A0ABZ2BLV0</accession>
<organism evidence="7 8">
    <name type="scientific">Sinorhizobium chiapasense</name>
    <dbReference type="NCBI Taxonomy" id="501572"/>
    <lineage>
        <taxon>Bacteria</taxon>
        <taxon>Pseudomonadati</taxon>
        <taxon>Pseudomonadota</taxon>
        <taxon>Alphaproteobacteria</taxon>
        <taxon>Hyphomicrobiales</taxon>
        <taxon>Rhizobiaceae</taxon>
        <taxon>Sinorhizobium/Ensifer group</taxon>
        <taxon>Sinorhizobium</taxon>
    </lineage>
</organism>
<dbReference type="InterPro" id="IPR002513">
    <property type="entry name" value="Tn3_Tnp_DDE_dom"/>
</dbReference>
<feature type="domain" description="DUF4158" evidence="6">
    <location>
        <begin position="7"/>
        <end position="169"/>
    </location>
</feature>
<sequence>MPARISMTKKQRDALLALPETEDEVLRHYTLASDDLAAIAQCRTPETRLSYALQLCCLRFPGRNFRRGELLPGIMLDHIAEQLEADTDAIALFARRGATRYEQLATIKQRHGFGDFTKPERVELAAWAEREAVGLTDGRVLLDRLIERMRAEKIIIPGISVVERLAASAMHAAESATIAKIGTLLSDKQRRQLDALLADKTHIRQSRLAWLRAPASRVGGRSLAELLDKLDLIRGIIGDAPTRLPSHLNPRMAQMAKEGALYTAQAFQQMGSARRHAVMIATLNELAITLTDAALAMFQSLVGRANLRARKRLEETIAASAEQGRIRLLRIADVLDALVTAAKTEGNITAAVTAIAPLETVEADAAVIRRTVRPGKPEVLGELSHEYRVFKRIGARFLASFTFEGGRASQPLLAAITVLSGLGGDWRRPLPTNVPLGHIERRWLRHVFKDASIDRTYYELATYFTLANALASGGVWVPTSRIHRSLETLLTPASPATNLLPGRLPPAAAFNAESYLELRMAELDAALLATARGLPGKDAAMFTGGKLRFPKEPKESSEVDQTRSFTTALYTMMPRVRITDLLDQVDRWTEFASHFTHVSTGLPPADMRAFMAALIAEATNLGLSRMAEICGTVTRRALLRMQMWHMREDTFRAALASLTDAIHAEPLSAWFGEGWRASADGQAFYLGGPGEAGGSVNAHYGRDPIVKIYTTITDRYAPLHQKVIAGTAGEAIHALDGILGHESNVNVAALHVDGGGVSDIVFAVLHLLGLSFEPRIPRLSDRKLYAFEPKTRYGRLAPLFGQRLDAGLIRAHSDDIHKVIRALTDRAVTPSLILKKLAAYRHQNSLAAALREIGRIERTLFTLRWFEDPNLRQLVTAEVNKGEARNTLARAVAIHRLGRFRDRSHENQASRAAALNLVTAAIILFNCRYLGRIIQVLRQRGKPFDEQMIPQLSPLGWDHINITGDYVWSDDLAVDDEGFLPLRLGAL</sequence>
<keyword evidence="8" id="KW-1185">Reference proteome</keyword>